<evidence type="ECO:0000313" key="3">
    <source>
        <dbReference type="Proteomes" id="UP000480570"/>
    </source>
</evidence>
<dbReference type="InterPro" id="IPR017850">
    <property type="entry name" value="Alkaline_phosphatase_core_sf"/>
</dbReference>
<dbReference type="Proteomes" id="UP000480570">
    <property type="component" value="Unassembled WGS sequence"/>
</dbReference>
<reference evidence="2 3" key="1">
    <citation type="journal article" date="2019" name="Appl. Environ. Microbiol.">
        <title>Genetic determinants of hydroxycinnamic acid metabolism in heterofermentative lactobacilli.</title>
        <authorList>
            <person name="Gaur G."/>
            <person name="Oh J.H."/>
            <person name="Filannino P."/>
            <person name="Gobbetti M."/>
            <person name="van Pijkeren J.P."/>
            <person name="Ganzle M.G."/>
        </authorList>
    </citation>
    <scope>NUCLEOTIDE SEQUENCE [LARGE SCALE GENOMIC DNA]</scope>
    <source>
        <strain evidence="2 3">FUA3583</strain>
    </source>
</reference>
<name>A0A7C9IQX1_9LACO</name>
<gene>
    <name evidence="2" type="ORF">GB992_02625</name>
</gene>
<comment type="caution">
    <text evidence="2">The sequence shown here is derived from an EMBL/GenBank/DDBJ whole genome shotgun (WGS) entry which is preliminary data.</text>
</comment>
<sequence length="221" mass="25606">MSQLNAQQSGQFISLVTMQNHLPFTDKYYHYNYRANGKAAKYNKTEINHYIEGIHLTDEFTKTFLDKLDKINRPITVLWYGDHLAGLYSGDDINKYYIPLHETDYFIYSNKYAREHGYSYGKQTKHTQVISPNVFTALALRQMNQKVSPYYALITNVADKLPATAMDNEESADGLMVNKNSQRVSSSKLTASQKRLLNDYKLIQYDLVAGKQYVKDLHFMK</sequence>
<dbReference type="InterPro" id="IPR000917">
    <property type="entry name" value="Sulfatase_N"/>
</dbReference>
<dbReference type="GO" id="GO:0016787">
    <property type="term" value="F:hydrolase activity"/>
    <property type="evidence" value="ECO:0007669"/>
    <property type="project" value="UniProtKB-KW"/>
</dbReference>
<feature type="domain" description="Sulfatase N-terminal" evidence="1">
    <location>
        <begin position="4"/>
        <end position="139"/>
    </location>
</feature>
<keyword evidence="2" id="KW-0378">Hydrolase</keyword>
<organism evidence="2 3">
    <name type="scientific">Furfurilactobacillus rossiae</name>
    <dbReference type="NCBI Taxonomy" id="231049"/>
    <lineage>
        <taxon>Bacteria</taxon>
        <taxon>Bacillati</taxon>
        <taxon>Bacillota</taxon>
        <taxon>Bacilli</taxon>
        <taxon>Lactobacillales</taxon>
        <taxon>Lactobacillaceae</taxon>
        <taxon>Furfurilactobacillus</taxon>
    </lineage>
</organism>
<dbReference type="EMBL" id="WEZT01000004">
    <property type="protein sequence ID" value="MYV04776.1"/>
    <property type="molecule type" value="Genomic_DNA"/>
</dbReference>
<dbReference type="AlphaFoldDB" id="A0A7C9IQX1"/>
<dbReference type="Pfam" id="PF00884">
    <property type="entry name" value="Sulfatase"/>
    <property type="match status" value="1"/>
</dbReference>
<protein>
    <submittedName>
        <fullName evidence="2">Sulfatase-like hydrolase/transferase</fullName>
    </submittedName>
</protein>
<proteinExistence type="predicted"/>
<evidence type="ECO:0000313" key="2">
    <source>
        <dbReference type="EMBL" id="MYV04776.1"/>
    </source>
</evidence>
<accession>A0A7C9IQX1</accession>
<keyword evidence="2" id="KW-0808">Transferase</keyword>
<dbReference type="Gene3D" id="3.40.720.10">
    <property type="entry name" value="Alkaline Phosphatase, subunit A"/>
    <property type="match status" value="1"/>
</dbReference>
<dbReference type="GO" id="GO:0016740">
    <property type="term" value="F:transferase activity"/>
    <property type="evidence" value="ECO:0007669"/>
    <property type="project" value="UniProtKB-KW"/>
</dbReference>
<evidence type="ECO:0000259" key="1">
    <source>
        <dbReference type="Pfam" id="PF00884"/>
    </source>
</evidence>